<evidence type="ECO:0000313" key="1">
    <source>
        <dbReference type="EMBL" id="KZV44312.1"/>
    </source>
</evidence>
<dbReference type="Proteomes" id="UP000250235">
    <property type="component" value="Unassembled WGS sequence"/>
</dbReference>
<name>A0A2Z7CBD6_9LAMI</name>
<organism evidence="1 2">
    <name type="scientific">Dorcoceras hygrometricum</name>
    <dbReference type="NCBI Taxonomy" id="472368"/>
    <lineage>
        <taxon>Eukaryota</taxon>
        <taxon>Viridiplantae</taxon>
        <taxon>Streptophyta</taxon>
        <taxon>Embryophyta</taxon>
        <taxon>Tracheophyta</taxon>
        <taxon>Spermatophyta</taxon>
        <taxon>Magnoliopsida</taxon>
        <taxon>eudicotyledons</taxon>
        <taxon>Gunneridae</taxon>
        <taxon>Pentapetalae</taxon>
        <taxon>asterids</taxon>
        <taxon>lamiids</taxon>
        <taxon>Lamiales</taxon>
        <taxon>Gesneriaceae</taxon>
        <taxon>Didymocarpoideae</taxon>
        <taxon>Trichosporeae</taxon>
        <taxon>Loxocarpinae</taxon>
        <taxon>Dorcoceras</taxon>
    </lineage>
</organism>
<keyword evidence="2" id="KW-1185">Reference proteome</keyword>
<proteinExistence type="predicted"/>
<accession>A0A2Z7CBD6</accession>
<gene>
    <name evidence="1" type="ORF">F511_25917</name>
</gene>
<sequence>MLGNQISTEISPRHLQISIRFHPNDRVSSLMLLNHAANNPTPSDNRFLLLLRSLTNLIVNSTFPELPECYDSVSSYVRGNSLQRTRFHQNGSVSLQNARESDLYRNFTKTPSDLNQISPKRQSILSHAIKPRCEQPNSQR</sequence>
<protein>
    <submittedName>
        <fullName evidence="1">Uncharacterized protein</fullName>
    </submittedName>
</protein>
<reference evidence="1 2" key="1">
    <citation type="journal article" date="2015" name="Proc. Natl. Acad. Sci. U.S.A.">
        <title>The resurrection genome of Boea hygrometrica: A blueprint for survival of dehydration.</title>
        <authorList>
            <person name="Xiao L."/>
            <person name="Yang G."/>
            <person name="Zhang L."/>
            <person name="Yang X."/>
            <person name="Zhao S."/>
            <person name="Ji Z."/>
            <person name="Zhou Q."/>
            <person name="Hu M."/>
            <person name="Wang Y."/>
            <person name="Chen M."/>
            <person name="Xu Y."/>
            <person name="Jin H."/>
            <person name="Xiao X."/>
            <person name="Hu G."/>
            <person name="Bao F."/>
            <person name="Hu Y."/>
            <person name="Wan P."/>
            <person name="Li L."/>
            <person name="Deng X."/>
            <person name="Kuang T."/>
            <person name="Xiang C."/>
            <person name="Zhu J.K."/>
            <person name="Oliver M.J."/>
            <person name="He Y."/>
        </authorList>
    </citation>
    <scope>NUCLEOTIDE SEQUENCE [LARGE SCALE GENOMIC DNA]</scope>
    <source>
        <strain evidence="2">cv. XS01</strain>
    </source>
</reference>
<dbReference type="AlphaFoldDB" id="A0A2Z7CBD6"/>
<evidence type="ECO:0000313" key="2">
    <source>
        <dbReference type="Proteomes" id="UP000250235"/>
    </source>
</evidence>
<dbReference type="EMBL" id="KQ997067">
    <property type="protein sequence ID" value="KZV44312.1"/>
    <property type="molecule type" value="Genomic_DNA"/>
</dbReference>